<accession>A0A2H3CWW1</accession>
<reference evidence="2" key="1">
    <citation type="journal article" date="2017" name="Nat. Ecol. Evol.">
        <title>Genome expansion and lineage-specific genetic innovations in the forest pathogenic fungi Armillaria.</title>
        <authorList>
            <person name="Sipos G."/>
            <person name="Prasanna A.N."/>
            <person name="Walter M.C."/>
            <person name="O'Connor E."/>
            <person name="Balint B."/>
            <person name="Krizsan K."/>
            <person name="Kiss B."/>
            <person name="Hess J."/>
            <person name="Varga T."/>
            <person name="Slot J."/>
            <person name="Riley R."/>
            <person name="Boka B."/>
            <person name="Rigling D."/>
            <person name="Barry K."/>
            <person name="Lee J."/>
            <person name="Mihaltcheva S."/>
            <person name="LaButti K."/>
            <person name="Lipzen A."/>
            <person name="Waldron R."/>
            <person name="Moloney N.M."/>
            <person name="Sperisen C."/>
            <person name="Kredics L."/>
            <person name="Vagvoelgyi C."/>
            <person name="Patrignani A."/>
            <person name="Fitzpatrick D."/>
            <person name="Nagy I."/>
            <person name="Doyle S."/>
            <person name="Anderson J.B."/>
            <person name="Grigoriev I.V."/>
            <person name="Gueldener U."/>
            <person name="Muensterkoetter M."/>
            <person name="Nagy L.G."/>
        </authorList>
    </citation>
    <scope>NUCLEOTIDE SEQUENCE [LARGE SCALE GENOMIC DNA]</scope>
    <source>
        <strain evidence="2">Ar21-2</strain>
    </source>
</reference>
<name>A0A2H3CWW1_ARMGA</name>
<evidence type="ECO:0000313" key="2">
    <source>
        <dbReference type="Proteomes" id="UP000217790"/>
    </source>
</evidence>
<evidence type="ECO:0000313" key="1">
    <source>
        <dbReference type="EMBL" id="PBK86310.1"/>
    </source>
</evidence>
<dbReference type="EMBL" id="KZ293685">
    <property type="protein sequence ID" value="PBK86310.1"/>
    <property type="molecule type" value="Genomic_DNA"/>
</dbReference>
<dbReference type="OrthoDB" id="3219336at2759"/>
<protein>
    <submittedName>
        <fullName evidence="1">Uncharacterized protein</fullName>
    </submittedName>
</protein>
<keyword evidence="2" id="KW-1185">Reference proteome</keyword>
<organism evidence="1 2">
    <name type="scientific">Armillaria gallica</name>
    <name type="common">Bulbous honey fungus</name>
    <name type="synonym">Armillaria bulbosa</name>
    <dbReference type="NCBI Taxonomy" id="47427"/>
    <lineage>
        <taxon>Eukaryota</taxon>
        <taxon>Fungi</taxon>
        <taxon>Dikarya</taxon>
        <taxon>Basidiomycota</taxon>
        <taxon>Agaricomycotina</taxon>
        <taxon>Agaricomycetes</taxon>
        <taxon>Agaricomycetidae</taxon>
        <taxon>Agaricales</taxon>
        <taxon>Marasmiineae</taxon>
        <taxon>Physalacriaceae</taxon>
        <taxon>Armillaria</taxon>
    </lineage>
</organism>
<proteinExistence type="predicted"/>
<dbReference type="AlphaFoldDB" id="A0A2H3CWW1"/>
<dbReference type="Proteomes" id="UP000217790">
    <property type="component" value="Unassembled WGS sequence"/>
</dbReference>
<gene>
    <name evidence="1" type="ORF">ARMGADRAFT_1035755</name>
</gene>
<dbReference type="STRING" id="47427.A0A2H3CWW1"/>
<sequence length="226" mass="25092">MTEIDLHSLQPGDTIDAPGGQAIHSDESDLSIITSDSSGASMGLTVIPSYEDDEYFSEPFFTSEEFDGVHGLGGPPPVIPTGFKEDDPYLKVKNDIKRGPIQTKQGHDMQYLHNVHVVPLHDWFKITQRNFCQVHPHFHWEECVFLPEEIQDMVINNHMQHQELLALSVKIRSAAGGPVYSCPECRGTVKNPLVEVFRIKSVVRTVASAQGENSPQRGSGSRNSQS</sequence>
<dbReference type="InParanoid" id="A0A2H3CWW1"/>